<feature type="domain" description="KANL3/Tex30 alpha/beta hydrolase-like" evidence="1">
    <location>
        <begin position="24"/>
        <end position="183"/>
    </location>
</feature>
<dbReference type="InterPro" id="IPR029058">
    <property type="entry name" value="AB_hydrolase_fold"/>
</dbReference>
<sequence length="203" mass="21318">MTSIEVETPHGPARAELHCAEEGRAALLLGHGAGGGVHAPDLVAATRAATDAGVHVALVEQPYRVAGRKAPAPAKQLDAAWLAVVEDLGERWFADLPLIFGGRSSGARVACRTAEAGEAEAVLCLAFPLHPPGKPEKSRAAEIDAVETPVLVVQGERDAFGRPEPALHREVVLVAGDHSLKADVDAVHRATSEWLAKVLRLLD</sequence>
<dbReference type="Pfam" id="PF20408">
    <property type="entry name" value="Abhydrolase_11"/>
    <property type="match status" value="1"/>
</dbReference>
<evidence type="ECO:0000313" key="2">
    <source>
        <dbReference type="EMBL" id="SFT04011.1"/>
    </source>
</evidence>
<dbReference type="Proteomes" id="UP000198852">
    <property type="component" value="Unassembled WGS sequence"/>
</dbReference>
<dbReference type="PANTHER" id="PTHR13136:SF11">
    <property type="entry name" value="TESTIS-EXPRESSED PROTEIN 30"/>
    <property type="match status" value="1"/>
</dbReference>
<dbReference type="Gene3D" id="3.40.50.1820">
    <property type="entry name" value="alpha/beta hydrolase"/>
    <property type="match status" value="1"/>
</dbReference>
<dbReference type="PANTHER" id="PTHR13136">
    <property type="entry name" value="TESTIS DEVELOPMENT PROTEIN PRTD"/>
    <property type="match status" value="1"/>
</dbReference>
<keyword evidence="3" id="KW-1185">Reference proteome</keyword>
<protein>
    <recommendedName>
        <fullName evidence="1">KANL3/Tex30 alpha/beta hydrolase-like domain-containing protein</fullName>
    </recommendedName>
</protein>
<dbReference type="AlphaFoldDB" id="A0A1I6URE8"/>
<name>A0A1I6URE8_9PSEU</name>
<accession>A0A1I6URE8</accession>
<dbReference type="EMBL" id="FOZX01000012">
    <property type="protein sequence ID" value="SFT04011.1"/>
    <property type="molecule type" value="Genomic_DNA"/>
</dbReference>
<dbReference type="STRING" id="95161.SAMN05660874_05204"/>
<proteinExistence type="predicted"/>
<evidence type="ECO:0000259" key="1">
    <source>
        <dbReference type="Pfam" id="PF20408"/>
    </source>
</evidence>
<reference evidence="3" key="1">
    <citation type="submission" date="2016-10" db="EMBL/GenBank/DDBJ databases">
        <authorList>
            <person name="Varghese N."/>
            <person name="Submissions S."/>
        </authorList>
    </citation>
    <scope>NUCLEOTIDE SEQUENCE [LARGE SCALE GENOMIC DNA]</scope>
    <source>
        <strain evidence="3">DSM 44771</strain>
    </source>
</reference>
<organism evidence="2 3">
    <name type="scientific">Saccharopolyspora flava</name>
    <dbReference type="NCBI Taxonomy" id="95161"/>
    <lineage>
        <taxon>Bacteria</taxon>
        <taxon>Bacillati</taxon>
        <taxon>Actinomycetota</taxon>
        <taxon>Actinomycetes</taxon>
        <taxon>Pseudonocardiales</taxon>
        <taxon>Pseudonocardiaceae</taxon>
        <taxon>Saccharopolyspora</taxon>
    </lineage>
</organism>
<dbReference type="InterPro" id="IPR046879">
    <property type="entry name" value="KANL3/Tex30_Abhydrolase"/>
</dbReference>
<gene>
    <name evidence="2" type="ORF">SAMN05660874_05204</name>
</gene>
<dbReference type="RefSeq" id="WP_093423135.1">
    <property type="nucleotide sequence ID" value="NZ_FOZX01000012.1"/>
</dbReference>
<dbReference type="OrthoDB" id="652634at2"/>
<dbReference type="InterPro" id="IPR026555">
    <property type="entry name" value="NSL3/Tex30"/>
</dbReference>
<evidence type="ECO:0000313" key="3">
    <source>
        <dbReference type="Proteomes" id="UP000198852"/>
    </source>
</evidence>
<dbReference type="SUPFAM" id="SSF53474">
    <property type="entry name" value="alpha/beta-Hydrolases"/>
    <property type="match status" value="1"/>
</dbReference>